<proteinExistence type="predicted"/>
<sequence length="162" mass="18415">MKKYLYAAIVLLALPNAQAASEIKVGSWEITLNTDEWGSPRQIAYAHSGKTDLRVRCDSDGLQVYLTDDRFFDDFRFGMTEAEVRWQITPKMKSISKQQDWELASSYTGIFVPDTTIPGFIQALKTGRSFRIMINGVRGVKEYKIANISGFDKAVRYLKCVK</sequence>
<feature type="chain" id="PRO_5046241788" evidence="1">
    <location>
        <begin position="20"/>
        <end position="162"/>
    </location>
</feature>
<dbReference type="EMBL" id="JBHSEH010000008">
    <property type="protein sequence ID" value="MFC4426403.1"/>
    <property type="molecule type" value="Genomic_DNA"/>
</dbReference>
<reference evidence="3" key="1">
    <citation type="journal article" date="2019" name="Int. J. Syst. Evol. Microbiol.">
        <title>The Global Catalogue of Microorganisms (GCM) 10K type strain sequencing project: providing services to taxonomists for standard genome sequencing and annotation.</title>
        <authorList>
            <consortium name="The Broad Institute Genomics Platform"/>
            <consortium name="The Broad Institute Genome Sequencing Center for Infectious Disease"/>
            <person name="Wu L."/>
            <person name="Ma J."/>
        </authorList>
    </citation>
    <scope>NUCLEOTIDE SEQUENCE [LARGE SCALE GENOMIC DNA]</scope>
    <source>
        <strain evidence="3">CCUG 56029</strain>
    </source>
</reference>
<accession>A0ABV8XRE3</accession>
<feature type="signal peptide" evidence="1">
    <location>
        <begin position="1"/>
        <end position="19"/>
    </location>
</feature>
<gene>
    <name evidence="2" type="ORF">ACFOZ9_09265</name>
</gene>
<evidence type="ECO:0000313" key="3">
    <source>
        <dbReference type="Proteomes" id="UP001595998"/>
    </source>
</evidence>
<evidence type="ECO:0000313" key="2">
    <source>
        <dbReference type="EMBL" id="MFC4426403.1"/>
    </source>
</evidence>
<comment type="caution">
    <text evidence="2">The sequence shown here is derived from an EMBL/GenBank/DDBJ whole genome shotgun (WGS) entry which is preliminary data.</text>
</comment>
<protein>
    <submittedName>
        <fullName evidence="2">Uncharacterized protein</fullName>
    </submittedName>
</protein>
<evidence type="ECO:0000256" key="1">
    <source>
        <dbReference type="SAM" id="SignalP"/>
    </source>
</evidence>
<keyword evidence="3" id="KW-1185">Reference proteome</keyword>
<dbReference type="RefSeq" id="WP_380038828.1">
    <property type="nucleotide sequence ID" value="NZ_JBHSEH010000008.1"/>
</dbReference>
<name>A0ABV8XRE3_9DEIO</name>
<organism evidence="2 3">
    <name type="scientific">Deinococcus navajonensis</name>
    <dbReference type="NCBI Taxonomy" id="309884"/>
    <lineage>
        <taxon>Bacteria</taxon>
        <taxon>Thermotogati</taxon>
        <taxon>Deinococcota</taxon>
        <taxon>Deinococci</taxon>
        <taxon>Deinococcales</taxon>
        <taxon>Deinococcaceae</taxon>
        <taxon>Deinococcus</taxon>
    </lineage>
</organism>
<dbReference type="Proteomes" id="UP001595998">
    <property type="component" value="Unassembled WGS sequence"/>
</dbReference>
<keyword evidence="1" id="KW-0732">Signal</keyword>